<evidence type="ECO:0000256" key="3">
    <source>
        <dbReference type="ARBA" id="ARBA00023125"/>
    </source>
</evidence>
<dbReference type="InterPro" id="IPR009061">
    <property type="entry name" value="DNA-bd_dom_put_sf"/>
</dbReference>
<keyword evidence="4" id="KW-0804">Transcription</keyword>
<organism evidence="7 8">
    <name type="scientific">Lactiplantibacillus plantarum</name>
    <name type="common">Lactobacillus plantarum</name>
    <dbReference type="NCBI Taxonomy" id="1590"/>
    <lineage>
        <taxon>Bacteria</taxon>
        <taxon>Bacillati</taxon>
        <taxon>Bacillota</taxon>
        <taxon>Bacilli</taxon>
        <taxon>Lactobacillales</taxon>
        <taxon>Lactobacillaceae</taxon>
        <taxon>Lactiplantibacillus</taxon>
    </lineage>
</organism>
<feature type="domain" description="HTH merR-type" evidence="5">
    <location>
        <begin position="12"/>
        <end position="77"/>
    </location>
</feature>
<evidence type="ECO:0000256" key="4">
    <source>
        <dbReference type="ARBA" id="ARBA00023163"/>
    </source>
</evidence>
<keyword evidence="2" id="KW-0805">Transcription regulation</keyword>
<sequence length="125" mass="14410">MRLFTIPAEQTAFSTKEVVAITGMTKDALRYYEQQQLIGPVPRNHNNYRQYSRQNLERLQFVATFRQLGLDLKLLSGDGNIPNRAQRIQELSAYRATVKKQIAQLQATDQFLAHKIAYFEASPNH</sequence>
<evidence type="ECO:0000313" key="8">
    <source>
        <dbReference type="Proteomes" id="UP000076872"/>
    </source>
</evidence>
<evidence type="ECO:0000313" key="6">
    <source>
        <dbReference type="EMBL" id="KZU02149.1"/>
    </source>
</evidence>
<dbReference type="InterPro" id="IPR000551">
    <property type="entry name" value="MerR-type_HTH_dom"/>
</dbReference>
<comment type="caution">
    <text evidence="7">The sequence shown here is derived from an EMBL/GenBank/DDBJ whole genome shotgun (WGS) entry which is preliminary data.</text>
</comment>
<evidence type="ECO:0000256" key="1">
    <source>
        <dbReference type="ARBA" id="ARBA00022491"/>
    </source>
</evidence>
<evidence type="ECO:0000313" key="9">
    <source>
        <dbReference type="Proteomes" id="UP000076989"/>
    </source>
</evidence>
<dbReference type="SMART" id="SM00422">
    <property type="entry name" value="HTH_MERR"/>
    <property type="match status" value="1"/>
</dbReference>
<dbReference type="PANTHER" id="PTHR30204">
    <property type="entry name" value="REDOX-CYCLING DRUG-SENSING TRANSCRIPTIONAL ACTIVATOR SOXR"/>
    <property type="match status" value="1"/>
</dbReference>
<dbReference type="InterPro" id="IPR047057">
    <property type="entry name" value="MerR_fam"/>
</dbReference>
<proteinExistence type="predicted"/>
<dbReference type="Proteomes" id="UP000076872">
    <property type="component" value="Unassembled WGS sequence"/>
</dbReference>
<evidence type="ECO:0000313" key="7">
    <source>
        <dbReference type="EMBL" id="KZU99472.1"/>
    </source>
</evidence>
<dbReference type="PANTHER" id="PTHR30204:SF69">
    <property type="entry name" value="MERR-FAMILY TRANSCRIPTIONAL REGULATOR"/>
    <property type="match status" value="1"/>
</dbReference>
<evidence type="ECO:0000259" key="5">
    <source>
        <dbReference type="PROSITE" id="PS50937"/>
    </source>
</evidence>
<dbReference type="PROSITE" id="PS50937">
    <property type="entry name" value="HTH_MERR_2"/>
    <property type="match status" value="1"/>
</dbReference>
<keyword evidence="1" id="KW-0678">Repressor</keyword>
<gene>
    <name evidence="7" type="ORF">NAB2_3482</name>
    <name evidence="6" type="ORF">Nizo2260_2466</name>
</gene>
<dbReference type="GO" id="GO:0003677">
    <property type="term" value="F:DNA binding"/>
    <property type="evidence" value="ECO:0007669"/>
    <property type="project" value="UniProtKB-KW"/>
</dbReference>
<dbReference type="RefSeq" id="WP_013355818.1">
    <property type="nucleotide sequence ID" value="NZ_AP018405.1"/>
</dbReference>
<dbReference type="Gene3D" id="1.10.1660.10">
    <property type="match status" value="1"/>
</dbReference>
<keyword evidence="3" id="KW-0238">DNA-binding</keyword>
<accession>A0A0R2GDC1</accession>
<protein>
    <submittedName>
        <fullName evidence="7">Transcription regulator</fullName>
    </submittedName>
    <submittedName>
        <fullName evidence="6">Transcriptional regulator</fullName>
    </submittedName>
</protein>
<dbReference type="GO" id="GO:0003700">
    <property type="term" value="F:DNA-binding transcription factor activity"/>
    <property type="evidence" value="ECO:0007669"/>
    <property type="project" value="InterPro"/>
</dbReference>
<dbReference type="Proteomes" id="UP000076989">
    <property type="component" value="Unassembled WGS sequence"/>
</dbReference>
<dbReference type="EMBL" id="LUWI01000030">
    <property type="protein sequence ID" value="KZU02149.1"/>
    <property type="molecule type" value="Genomic_DNA"/>
</dbReference>
<name>A0A0R2GDC1_LACPN</name>
<evidence type="ECO:0000256" key="2">
    <source>
        <dbReference type="ARBA" id="ARBA00023015"/>
    </source>
</evidence>
<dbReference type="EMBL" id="LUXO01000044">
    <property type="protein sequence ID" value="KZU99472.1"/>
    <property type="molecule type" value="Genomic_DNA"/>
</dbReference>
<dbReference type="Pfam" id="PF13411">
    <property type="entry name" value="MerR_1"/>
    <property type="match status" value="1"/>
</dbReference>
<dbReference type="SUPFAM" id="SSF46955">
    <property type="entry name" value="Putative DNA-binding domain"/>
    <property type="match status" value="1"/>
</dbReference>
<reference evidence="8 9" key="1">
    <citation type="submission" date="2016-03" db="EMBL/GenBank/DDBJ databases">
        <title>Comparative genomics of 54 Lactobacillus plantarum strains reveals genomic uncoupling from niche constraints.</title>
        <authorList>
            <person name="Martino M.E."/>
        </authorList>
    </citation>
    <scope>NUCLEOTIDE SEQUENCE [LARGE SCALE GENOMIC DNA]</scope>
    <source>
        <strain evidence="7 8">NAB2</strain>
        <strain evidence="6 9">Nizo2260</strain>
    </source>
</reference>
<dbReference type="AlphaFoldDB" id="A0A0R2GDC1"/>